<name>A0A256G1A9_9HYPH</name>
<evidence type="ECO:0000313" key="1">
    <source>
        <dbReference type="EMBL" id="OYR20895.1"/>
    </source>
</evidence>
<dbReference type="Proteomes" id="UP000216478">
    <property type="component" value="Unassembled WGS sequence"/>
</dbReference>
<dbReference type="Gene3D" id="3.40.718.10">
    <property type="entry name" value="Isopropylmalate Dehydrogenase"/>
    <property type="match status" value="1"/>
</dbReference>
<protein>
    <recommendedName>
        <fullName evidence="3">3-isopropylmalate dehydrogenase</fullName>
    </recommendedName>
</protein>
<accession>A0A256G1A9</accession>
<dbReference type="AlphaFoldDB" id="A0A256G1A9"/>
<feature type="non-terminal residue" evidence="1">
    <location>
        <position position="35"/>
    </location>
</feature>
<comment type="caution">
    <text evidence="1">The sequence shown here is derived from an EMBL/GenBank/DDBJ whole genome shotgun (WGS) entry which is preliminary data.</text>
</comment>
<keyword evidence="2" id="KW-1185">Reference proteome</keyword>
<dbReference type="EMBL" id="NNRL01000092">
    <property type="protein sequence ID" value="OYR20895.1"/>
    <property type="molecule type" value="Genomic_DNA"/>
</dbReference>
<sequence length="35" mass="3724">MNRSELPMREYKIAAIPADGIGPEVIAAGLQVLEA</sequence>
<proteinExistence type="predicted"/>
<evidence type="ECO:0000313" key="2">
    <source>
        <dbReference type="Proteomes" id="UP000216478"/>
    </source>
</evidence>
<evidence type="ECO:0008006" key="3">
    <source>
        <dbReference type="Google" id="ProtNLM"/>
    </source>
</evidence>
<reference evidence="1 2" key="1">
    <citation type="submission" date="2017-07" db="EMBL/GenBank/DDBJ databases">
        <title>Phylogenetic study on the rhizospheric bacterium Ochrobactrum sp. A44.</title>
        <authorList>
            <person name="Krzyzanowska D.M."/>
            <person name="Ossowicki A."/>
            <person name="Rajewska M."/>
            <person name="Maciag T."/>
            <person name="Kaczynski Z."/>
            <person name="Czerwicka M."/>
            <person name="Jafra S."/>
        </authorList>
    </citation>
    <scope>NUCLEOTIDE SEQUENCE [LARGE SCALE GENOMIC DNA]</scope>
    <source>
        <strain evidence="1 2">OgA9a</strain>
    </source>
</reference>
<dbReference type="SUPFAM" id="SSF53659">
    <property type="entry name" value="Isocitrate/Isopropylmalate dehydrogenase-like"/>
    <property type="match status" value="1"/>
</dbReference>
<organism evidence="1 2">
    <name type="scientific">Brucella grignonensis</name>
    <dbReference type="NCBI Taxonomy" id="94627"/>
    <lineage>
        <taxon>Bacteria</taxon>
        <taxon>Pseudomonadati</taxon>
        <taxon>Pseudomonadota</taxon>
        <taxon>Alphaproteobacteria</taxon>
        <taxon>Hyphomicrobiales</taxon>
        <taxon>Brucellaceae</taxon>
        <taxon>Brucella/Ochrobactrum group</taxon>
        <taxon>Brucella</taxon>
    </lineage>
</organism>
<gene>
    <name evidence="1" type="ORF">CEV33_4793</name>
</gene>